<evidence type="ECO:0000256" key="5">
    <source>
        <dbReference type="ARBA" id="ARBA00023163"/>
    </source>
</evidence>
<dbReference type="Gene3D" id="1.10.30.10">
    <property type="entry name" value="High mobility group box domain"/>
    <property type="match status" value="1"/>
</dbReference>
<dbReference type="InterPro" id="IPR004212">
    <property type="entry name" value="GTF2I"/>
</dbReference>
<protein>
    <submittedName>
        <fullName evidence="7">Uncharacterized protein</fullName>
    </submittedName>
</protein>
<accession>A0A9Q1BRC1</accession>
<keyword evidence="6" id="KW-0539">Nucleus</keyword>
<dbReference type="AlphaFoldDB" id="A0A9Q1BRC1"/>
<sequence>MIKSLDTDKYGEKSAVIVPETHTVTMSDMASSSVSSQQQNTPNPWKMRRTAYSLFCSEQSQEEEFQNIDSNKERFRLFGERWRQLPPESKEMYHKRSRSEDTPVSLNWRKKEWDRTVRKIRSLIEYLPTVLPTEGFIVLAPDNGDVVLFGTNKGQDFLNAYPGLTREMFRAFLNSPEAPPTKQKVKVTAKDIQDIFNDKYAQASGIPGRRMPYSSIEGLGITMEGLPSNLQLRHPTKYGGRQLCEIYKVRDNLKCIIPESTKEDQVTVVAAEPETSS</sequence>
<dbReference type="CDD" id="cd00084">
    <property type="entry name" value="HMG-box_SF"/>
    <property type="match status" value="1"/>
</dbReference>
<evidence type="ECO:0000256" key="4">
    <source>
        <dbReference type="ARBA" id="ARBA00023125"/>
    </source>
</evidence>
<dbReference type="InterPro" id="IPR036647">
    <property type="entry name" value="GTF2I-like_rpt_sf"/>
</dbReference>
<gene>
    <name evidence="7" type="ORF">HOLleu_27966</name>
</gene>
<dbReference type="SUPFAM" id="SSF117773">
    <property type="entry name" value="GTF2I-like repeat"/>
    <property type="match status" value="1"/>
</dbReference>
<keyword evidence="5" id="KW-0804">Transcription</keyword>
<proteinExistence type="predicted"/>
<keyword evidence="8" id="KW-1185">Reference proteome</keyword>
<dbReference type="Proteomes" id="UP001152320">
    <property type="component" value="Chromosome 13"/>
</dbReference>
<dbReference type="PROSITE" id="PS51139">
    <property type="entry name" value="GTF2I"/>
    <property type="match status" value="1"/>
</dbReference>
<organism evidence="7 8">
    <name type="scientific">Holothuria leucospilota</name>
    <name type="common">Black long sea cucumber</name>
    <name type="synonym">Mertensiothuria leucospilota</name>
    <dbReference type="NCBI Taxonomy" id="206669"/>
    <lineage>
        <taxon>Eukaryota</taxon>
        <taxon>Metazoa</taxon>
        <taxon>Echinodermata</taxon>
        <taxon>Eleutherozoa</taxon>
        <taxon>Echinozoa</taxon>
        <taxon>Holothuroidea</taxon>
        <taxon>Aspidochirotacea</taxon>
        <taxon>Aspidochirotida</taxon>
        <taxon>Holothuriidae</taxon>
        <taxon>Holothuria</taxon>
    </lineage>
</organism>
<evidence type="ECO:0000313" key="8">
    <source>
        <dbReference type="Proteomes" id="UP001152320"/>
    </source>
</evidence>
<name>A0A9Q1BRC1_HOLLE</name>
<evidence type="ECO:0000256" key="2">
    <source>
        <dbReference type="ARBA" id="ARBA00022737"/>
    </source>
</evidence>
<dbReference type="OrthoDB" id="10072451at2759"/>
<keyword evidence="4" id="KW-0238">DNA-binding</keyword>
<keyword evidence="2" id="KW-0677">Repeat</keyword>
<dbReference type="Pfam" id="PF02946">
    <property type="entry name" value="GTF2I"/>
    <property type="match status" value="1"/>
</dbReference>
<dbReference type="Gene3D" id="3.90.1460.10">
    <property type="entry name" value="GTF2I-like"/>
    <property type="match status" value="1"/>
</dbReference>
<dbReference type="GO" id="GO:0003677">
    <property type="term" value="F:DNA binding"/>
    <property type="evidence" value="ECO:0007669"/>
    <property type="project" value="UniProtKB-KW"/>
</dbReference>
<reference evidence="7" key="1">
    <citation type="submission" date="2021-10" db="EMBL/GenBank/DDBJ databases">
        <title>Tropical sea cucumber genome reveals ecological adaptation and Cuvierian tubules defense mechanism.</title>
        <authorList>
            <person name="Chen T."/>
        </authorList>
    </citation>
    <scope>NUCLEOTIDE SEQUENCE</scope>
    <source>
        <strain evidence="7">Nanhai2018</strain>
        <tissue evidence="7">Muscle</tissue>
    </source>
</reference>
<evidence type="ECO:0000256" key="6">
    <source>
        <dbReference type="ARBA" id="ARBA00023242"/>
    </source>
</evidence>
<evidence type="ECO:0000256" key="1">
    <source>
        <dbReference type="ARBA" id="ARBA00004123"/>
    </source>
</evidence>
<comment type="caution">
    <text evidence="7">The sequence shown here is derived from an EMBL/GenBank/DDBJ whole genome shotgun (WGS) entry which is preliminary data.</text>
</comment>
<evidence type="ECO:0000256" key="3">
    <source>
        <dbReference type="ARBA" id="ARBA00023015"/>
    </source>
</evidence>
<comment type="subcellular location">
    <subcellularLocation>
        <location evidence="1">Nucleus</location>
    </subcellularLocation>
</comment>
<dbReference type="InterPro" id="IPR036910">
    <property type="entry name" value="HMG_box_dom_sf"/>
</dbReference>
<evidence type="ECO:0000313" key="7">
    <source>
        <dbReference type="EMBL" id="KAJ8031283.1"/>
    </source>
</evidence>
<dbReference type="EMBL" id="JAIZAY010000013">
    <property type="protein sequence ID" value="KAJ8031283.1"/>
    <property type="molecule type" value="Genomic_DNA"/>
</dbReference>
<dbReference type="SUPFAM" id="SSF47095">
    <property type="entry name" value="HMG-box"/>
    <property type="match status" value="1"/>
</dbReference>
<dbReference type="GO" id="GO:0005634">
    <property type="term" value="C:nucleus"/>
    <property type="evidence" value="ECO:0007669"/>
    <property type="project" value="UniProtKB-SubCell"/>
</dbReference>
<keyword evidence="3" id="KW-0805">Transcription regulation</keyword>